<dbReference type="Gene3D" id="3.40.50.300">
    <property type="entry name" value="P-loop containing nucleotide triphosphate hydrolases"/>
    <property type="match status" value="4"/>
</dbReference>
<evidence type="ECO:0000259" key="5">
    <source>
        <dbReference type="PROSITE" id="PS51720"/>
    </source>
</evidence>
<reference evidence="6" key="2">
    <citation type="submission" date="2025-08" db="UniProtKB">
        <authorList>
            <consortium name="Ensembl"/>
        </authorList>
    </citation>
    <scope>IDENTIFICATION</scope>
</reference>
<keyword evidence="7" id="KW-1185">Reference proteome</keyword>
<sequence length="1154" mass="134948">MMATAGTDDMKPLTRSSSYELVPPNMSELRVVLLGNKWSEMRAVGNMILRQEKFCTEKAADCCVKFSTPFKEKQIVVINTPDLLLPNISEDKLKKHVETCVRLSDPGPHAFLLVLQPEDFTEEQRLKLCRVLEEFSDQSFDHSLVLKSTPREKSSALMEEDQPLKDFIRKCKYRHLMLKKLERAELLTRLVQIAKENNGHMVCDVFEDAATGLTSEQENLKQEKTSTFQFGPTMEIAPGLRIVIFGKSEVKKKTLCQFIIEKKHSQFFKLNPSKQCEVAHGEWKRKPVTVVKTPDMFSLTVEAIIEEMRSCVTLSLPGPNVLLLLVKPSDFTEKNRATLKVILSLFDQNAFKYSMVIFTHENEMSFCVNELLSDCGGRHYNVFEEDHKQLMEKIEDIVNENKGKCLTLTEETTQLKPSLNLVLCGRRGAGRTSAAKAILGQTELHSVSNSSECVKHQGEVCGRWVSLVELPALYGKPQEAVMEESLRCISLCDPEGVHAFILVLPVAPLTDEDKGELETIQNTFSSRVNDFTMILFTVDSDPTAPAVVNFVKKNQDIQELCESCGRRSVVLNINNKQQIPQLVQAVEKVRETGPKSFTKDMFILAQMERVVEQKNINTRLKAEMLDLRKKRDMCVHDRNQNNECLRMVLIGKTGSGKSATGNTILGLRQGKERFKSKPSGKSVTKYCEKAEGEVDGRPVVVVDTPGLFDTSLSNDEVEQELVKCITMLSPGPHVILLVLSIGRFTKEEKDTVELIKKYFGKNSQHFIIVTFTRKDELGDQTFETYIKEDCDEFVQKLIYDCGDRYHVFNNKDAKNRAQVSELLTKVEVMVHENGGSCYTTEMFQEAEVAIKKEVKRILKEKEEEMMRQKEELEQKHEEQIKAMEKRMEEQRVETEQERKLIEKQLKRMEDNIKDEREQRKREQERREAEDRQRKIQDELQQQEWERKRIDLEKKLKAESKEKEITDRQLEQSREEMRNQREKWEKEKSEWWDKRHQENEQKQAKLRKLQEEYEQEREKYDNKRKEEDRMRREQEEKERKELEEKYKKKLEEMKKKYEGEARKQAEEFNEFRQKYTKDFTALVEKHMEEIKELKQQHEREMQQTEVRQRKDYKQLDELSSHKEKFLKEQIEDLKKKHEEEIKALKKNYESSCIIL</sequence>
<dbReference type="AlphaFoldDB" id="A0A669EBH1"/>
<dbReference type="CDD" id="cd01852">
    <property type="entry name" value="AIG1"/>
    <property type="match status" value="1"/>
</dbReference>
<keyword evidence="2" id="KW-0547">Nucleotide-binding</keyword>
<dbReference type="OrthoDB" id="8954335at2759"/>
<gene>
    <name evidence="6" type="primary">LOC100702798</name>
</gene>
<proteinExistence type="inferred from homology"/>
<dbReference type="OMA" id="YESSCII"/>
<dbReference type="GO" id="GO:0005525">
    <property type="term" value="F:GTP binding"/>
    <property type="evidence" value="ECO:0007669"/>
    <property type="project" value="UniProtKB-KW"/>
</dbReference>
<evidence type="ECO:0000313" key="7">
    <source>
        <dbReference type="Proteomes" id="UP000005207"/>
    </source>
</evidence>
<feature type="region of interest" description="Disordered" evidence="4">
    <location>
        <begin position="955"/>
        <end position="1042"/>
    </location>
</feature>
<dbReference type="InParanoid" id="A0A669EBH1"/>
<dbReference type="GeneID" id="100702798"/>
<reference evidence="7" key="1">
    <citation type="submission" date="2012-01" db="EMBL/GenBank/DDBJ databases">
        <title>The Genome Sequence of Oreochromis niloticus (Nile Tilapia).</title>
        <authorList>
            <consortium name="Broad Institute Genome Assembly Team"/>
            <consortium name="Broad Institute Sequencing Platform"/>
            <person name="Di Palma F."/>
            <person name="Johnson J."/>
            <person name="Lander E.S."/>
            <person name="Lindblad-Toh K."/>
        </authorList>
    </citation>
    <scope>NUCLEOTIDE SEQUENCE [LARGE SCALE GENOMIC DNA]</scope>
</reference>
<dbReference type="InterPro" id="IPR045058">
    <property type="entry name" value="GIMA/IAN/Toc"/>
</dbReference>
<dbReference type="PANTHER" id="PTHR10903:SF170">
    <property type="entry name" value="GTPASE IMAP FAMILY MEMBER 7"/>
    <property type="match status" value="1"/>
</dbReference>
<evidence type="ECO:0000256" key="4">
    <source>
        <dbReference type="SAM" id="MobiDB-lite"/>
    </source>
</evidence>
<feature type="region of interest" description="Disordered" evidence="4">
    <location>
        <begin position="904"/>
        <end position="939"/>
    </location>
</feature>
<comment type="similarity">
    <text evidence="1">Belongs to the TRAFAC class TrmE-Era-EngA-EngB-Septin-like GTPase superfamily. AIG1/Toc34/Toc159-like paraseptin GTPase family. IAN subfamily.</text>
</comment>
<protein>
    <submittedName>
        <fullName evidence="6">GTPase IMAP family member 8</fullName>
    </submittedName>
</protein>
<feature type="region of interest" description="Disordered" evidence="4">
    <location>
        <begin position="1094"/>
        <end position="1113"/>
    </location>
</feature>
<evidence type="ECO:0000256" key="3">
    <source>
        <dbReference type="ARBA" id="ARBA00023134"/>
    </source>
</evidence>
<feature type="domain" description="AIG1-type G" evidence="5">
    <location>
        <begin position="642"/>
        <end position="847"/>
    </location>
</feature>
<name>A0A669EBH1_ORENI</name>
<dbReference type="RefSeq" id="XP_019220948.1">
    <property type="nucleotide sequence ID" value="XM_019365403.2"/>
</dbReference>
<dbReference type="InterPro" id="IPR027417">
    <property type="entry name" value="P-loop_NTPase"/>
</dbReference>
<accession>A0A669EBH1</accession>
<organism evidence="6 7">
    <name type="scientific">Oreochromis niloticus</name>
    <name type="common">Nile tilapia</name>
    <name type="synonym">Tilapia nilotica</name>
    <dbReference type="NCBI Taxonomy" id="8128"/>
    <lineage>
        <taxon>Eukaryota</taxon>
        <taxon>Metazoa</taxon>
        <taxon>Chordata</taxon>
        <taxon>Craniata</taxon>
        <taxon>Vertebrata</taxon>
        <taxon>Euteleostomi</taxon>
        <taxon>Actinopterygii</taxon>
        <taxon>Neopterygii</taxon>
        <taxon>Teleostei</taxon>
        <taxon>Neoteleostei</taxon>
        <taxon>Acanthomorphata</taxon>
        <taxon>Ovalentaria</taxon>
        <taxon>Cichlomorphae</taxon>
        <taxon>Cichliformes</taxon>
        <taxon>Cichlidae</taxon>
        <taxon>African cichlids</taxon>
        <taxon>Pseudocrenilabrinae</taxon>
        <taxon>Oreochromini</taxon>
        <taxon>Oreochromis</taxon>
    </lineage>
</organism>
<dbReference type="KEGG" id="onl:100702798"/>
<dbReference type="GeneTree" id="ENSGT00940000164100"/>
<evidence type="ECO:0000313" key="6">
    <source>
        <dbReference type="Ensembl" id="ENSONIP00000068894.1"/>
    </source>
</evidence>
<reference evidence="6" key="3">
    <citation type="submission" date="2025-09" db="UniProtKB">
        <authorList>
            <consortium name="Ensembl"/>
        </authorList>
    </citation>
    <scope>IDENTIFICATION</scope>
</reference>
<dbReference type="Pfam" id="PF04548">
    <property type="entry name" value="AIG1"/>
    <property type="match status" value="4"/>
</dbReference>
<dbReference type="FunCoup" id="A0A669EBH1">
    <property type="interactions" value="23"/>
</dbReference>
<dbReference type="FunFam" id="3.40.50.300:FF:000366">
    <property type="entry name" value="GTPase, IMAP family member 2"/>
    <property type="match status" value="1"/>
</dbReference>
<dbReference type="Ensembl" id="ENSONIT00000083935.1">
    <property type="protein sequence ID" value="ENSONIP00000068894.1"/>
    <property type="gene ID" value="ENSONIG00000034054.1"/>
</dbReference>
<dbReference type="InterPro" id="IPR006703">
    <property type="entry name" value="G_AIG1"/>
</dbReference>
<keyword evidence="3" id="KW-0342">GTP-binding</keyword>
<dbReference type="SUPFAM" id="SSF52540">
    <property type="entry name" value="P-loop containing nucleoside triphosphate hydrolases"/>
    <property type="match status" value="3"/>
</dbReference>
<feature type="domain" description="AIG1-type G" evidence="5">
    <location>
        <begin position="416"/>
        <end position="606"/>
    </location>
</feature>
<evidence type="ECO:0000256" key="1">
    <source>
        <dbReference type="ARBA" id="ARBA00008535"/>
    </source>
</evidence>
<dbReference type="PROSITE" id="PS51720">
    <property type="entry name" value="G_AIG1"/>
    <property type="match status" value="2"/>
</dbReference>
<dbReference type="Proteomes" id="UP000005207">
    <property type="component" value="Linkage group LG12"/>
</dbReference>
<dbReference type="PANTHER" id="PTHR10903">
    <property type="entry name" value="GTPASE, IMAP FAMILY MEMBER-RELATED"/>
    <property type="match status" value="1"/>
</dbReference>
<evidence type="ECO:0000256" key="2">
    <source>
        <dbReference type="ARBA" id="ARBA00022741"/>
    </source>
</evidence>